<evidence type="ECO:0000256" key="6">
    <source>
        <dbReference type="ARBA" id="ARBA00023012"/>
    </source>
</evidence>
<name>A0A5C6TXA8_9SPHN</name>
<keyword evidence="6" id="KW-0902">Two-component regulatory system</keyword>
<dbReference type="Gene3D" id="1.10.287.130">
    <property type="match status" value="1"/>
</dbReference>
<dbReference type="InterPro" id="IPR005467">
    <property type="entry name" value="His_kinase_dom"/>
</dbReference>
<dbReference type="RefSeq" id="WP_147043994.1">
    <property type="nucleotide sequence ID" value="NZ_BAABIR010000001.1"/>
</dbReference>
<dbReference type="InterPro" id="IPR004358">
    <property type="entry name" value="Sig_transdc_His_kin-like_C"/>
</dbReference>
<accession>A0A5C6TXA8</accession>
<organism evidence="9 10">
    <name type="scientific">Allosphingosinicella ginsenosidimutans</name>
    <dbReference type="NCBI Taxonomy" id="1176539"/>
    <lineage>
        <taxon>Bacteria</taxon>
        <taxon>Pseudomonadati</taxon>
        <taxon>Pseudomonadota</taxon>
        <taxon>Alphaproteobacteria</taxon>
        <taxon>Sphingomonadales</taxon>
        <taxon>Sphingomonadaceae</taxon>
        <taxon>Allosphingosinicella</taxon>
    </lineage>
</organism>
<dbReference type="Proteomes" id="UP000321249">
    <property type="component" value="Unassembled WGS sequence"/>
</dbReference>
<dbReference type="PANTHER" id="PTHR43711:SF1">
    <property type="entry name" value="HISTIDINE KINASE 1"/>
    <property type="match status" value="1"/>
</dbReference>
<dbReference type="PROSITE" id="PS50109">
    <property type="entry name" value="HIS_KIN"/>
    <property type="match status" value="1"/>
</dbReference>
<evidence type="ECO:0000256" key="3">
    <source>
        <dbReference type="ARBA" id="ARBA00022553"/>
    </source>
</evidence>
<protein>
    <recommendedName>
        <fullName evidence="2">histidine kinase</fullName>
        <ecNumber evidence="2">2.7.13.3</ecNumber>
    </recommendedName>
</protein>
<dbReference type="GO" id="GO:0000160">
    <property type="term" value="P:phosphorelay signal transduction system"/>
    <property type="evidence" value="ECO:0007669"/>
    <property type="project" value="UniProtKB-KW"/>
</dbReference>
<keyword evidence="3" id="KW-0597">Phosphoprotein</keyword>
<feature type="domain" description="Histidine kinase" evidence="8">
    <location>
        <begin position="243"/>
        <end position="458"/>
    </location>
</feature>
<dbReference type="GO" id="GO:0004673">
    <property type="term" value="F:protein histidine kinase activity"/>
    <property type="evidence" value="ECO:0007669"/>
    <property type="project" value="UniProtKB-EC"/>
</dbReference>
<gene>
    <name evidence="9" type="ORF">FRZ32_13465</name>
</gene>
<dbReference type="Pfam" id="PF02518">
    <property type="entry name" value="HATPase_c"/>
    <property type="match status" value="1"/>
</dbReference>
<dbReference type="OrthoDB" id="7933832at2"/>
<keyword evidence="10" id="KW-1185">Reference proteome</keyword>
<feature type="region of interest" description="Disordered" evidence="7">
    <location>
        <begin position="215"/>
        <end position="239"/>
    </location>
</feature>
<dbReference type="Gene3D" id="3.30.565.10">
    <property type="entry name" value="Histidine kinase-like ATPase, C-terminal domain"/>
    <property type="match status" value="1"/>
</dbReference>
<dbReference type="SUPFAM" id="SSF55874">
    <property type="entry name" value="ATPase domain of HSP90 chaperone/DNA topoisomerase II/histidine kinase"/>
    <property type="match status" value="1"/>
</dbReference>
<evidence type="ECO:0000256" key="4">
    <source>
        <dbReference type="ARBA" id="ARBA00022679"/>
    </source>
</evidence>
<dbReference type="FunFam" id="3.30.565.10:FF:000006">
    <property type="entry name" value="Sensor histidine kinase WalK"/>
    <property type="match status" value="1"/>
</dbReference>
<dbReference type="PANTHER" id="PTHR43711">
    <property type="entry name" value="TWO-COMPONENT HISTIDINE KINASE"/>
    <property type="match status" value="1"/>
</dbReference>
<dbReference type="InterPro" id="IPR050736">
    <property type="entry name" value="Sensor_HK_Regulatory"/>
</dbReference>
<dbReference type="EC" id="2.7.13.3" evidence="2"/>
<dbReference type="PRINTS" id="PR00344">
    <property type="entry name" value="BCTRLSENSOR"/>
</dbReference>
<evidence type="ECO:0000256" key="1">
    <source>
        <dbReference type="ARBA" id="ARBA00000085"/>
    </source>
</evidence>
<evidence type="ECO:0000313" key="10">
    <source>
        <dbReference type="Proteomes" id="UP000321249"/>
    </source>
</evidence>
<evidence type="ECO:0000313" key="9">
    <source>
        <dbReference type="EMBL" id="TXC64571.1"/>
    </source>
</evidence>
<comment type="caution">
    <text evidence="9">The sequence shown here is derived from an EMBL/GenBank/DDBJ whole genome shotgun (WGS) entry which is preliminary data.</text>
</comment>
<keyword evidence="4" id="KW-0808">Transferase</keyword>
<dbReference type="AlphaFoldDB" id="A0A5C6TXA8"/>
<dbReference type="InterPro" id="IPR003594">
    <property type="entry name" value="HATPase_dom"/>
</dbReference>
<proteinExistence type="predicted"/>
<evidence type="ECO:0000256" key="7">
    <source>
        <dbReference type="SAM" id="MobiDB-lite"/>
    </source>
</evidence>
<dbReference type="EMBL" id="VOQQ01000001">
    <property type="protein sequence ID" value="TXC64571.1"/>
    <property type="molecule type" value="Genomic_DNA"/>
</dbReference>
<evidence type="ECO:0000256" key="2">
    <source>
        <dbReference type="ARBA" id="ARBA00012438"/>
    </source>
</evidence>
<evidence type="ECO:0000256" key="5">
    <source>
        <dbReference type="ARBA" id="ARBA00022777"/>
    </source>
</evidence>
<reference evidence="9 10" key="1">
    <citation type="journal article" date="2015" name="J. Microbiol.">
        <title>Sphingosinicella ginsenosidimutans sp. nov., with ginsenoside converting activity.</title>
        <authorList>
            <person name="Kim J.K."/>
            <person name="Kang M.S."/>
            <person name="Park S.C."/>
            <person name="Kim K.M."/>
            <person name="Choi K."/>
            <person name="Yoon M.H."/>
            <person name="Im W.T."/>
        </authorList>
    </citation>
    <scope>NUCLEOTIDE SEQUENCE [LARGE SCALE GENOMIC DNA]</scope>
    <source>
        <strain evidence="9 10">BS-11</strain>
    </source>
</reference>
<sequence length="458" mass="48194">MSALDLEARPVTGRVDADGRLIAADPPLADLNARAGGAQGGPLSVPQIAALARLARRLGITVSRAAIAADGDQDIDLWVRAQPEGDEVALSITGWTRHAPQPAAARAGREADFERAAADWTWESDDTLKLTQVSIAAAAAIGRPQAELVGMPLTRIFRFREGPDGSLPILAALAGHVAFEDQVADLRAGRKGRYHLSAVPLIDGMGRFAGFSGAAVGHRPDSEPAVEPEPEPPAPDGAAFGARLDAALRGPLAEIVENAERIRSQPEGPLRRDYAGYAGDIATAGRHLLALVDDLVDLQAIERPDFTPEAEAIDLADIARRVAGLLAVRAADREVRIDAPAADEGLPATGDFTRALQILMNLVANAVRYTPAGGQVWVRTEREGDLAAVIVADQGKGIAPEDQERIFGKFERVDPSEPGGTGLGLYIARRLARAMGGDIAVDSAPGQGARFTFTLPAR</sequence>
<dbReference type="SMART" id="SM00387">
    <property type="entry name" value="HATPase_c"/>
    <property type="match status" value="1"/>
</dbReference>
<dbReference type="InterPro" id="IPR036890">
    <property type="entry name" value="HATPase_C_sf"/>
</dbReference>
<dbReference type="Gene3D" id="3.30.450.20">
    <property type="entry name" value="PAS domain"/>
    <property type="match status" value="1"/>
</dbReference>
<keyword evidence="5 9" id="KW-0418">Kinase</keyword>
<dbReference type="CDD" id="cd16922">
    <property type="entry name" value="HATPase_EvgS-ArcB-TorS-like"/>
    <property type="match status" value="1"/>
</dbReference>
<comment type="catalytic activity">
    <reaction evidence="1">
        <text>ATP + protein L-histidine = ADP + protein N-phospho-L-histidine.</text>
        <dbReference type="EC" id="2.7.13.3"/>
    </reaction>
</comment>
<evidence type="ECO:0000259" key="8">
    <source>
        <dbReference type="PROSITE" id="PS50109"/>
    </source>
</evidence>